<dbReference type="EMBL" id="MU155271">
    <property type="protein sequence ID" value="KAF9477135.1"/>
    <property type="molecule type" value="Genomic_DNA"/>
</dbReference>
<evidence type="ECO:0000256" key="1">
    <source>
        <dbReference type="ARBA" id="ARBA00007905"/>
    </source>
</evidence>
<evidence type="ECO:0000256" key="7">
    <source>
        <dbReference type="SAM" id="MobiDB-lite"/>
    </source>
</evidence>
<keyword evidence="2" id="KW-0521">NADP</keyword>
<dbReference type="OrthoDB" id="416253at2759"/>
<dbReference type="AlphaFoldDB" id="A0A9P5YYS3"/>
<evidence type="ECO:0000256" key="5">
    <source>
        <dbReference type="PIRSR" id="PIRSR000097-2"/>
    </source>
</evidence>
<proteinExistence type="inferred from homology"/>
<dbReference type="SUPFAM" id="SSF51430">
    <property type="entry name" value="NAD(P)-linked oxidoreductase"/>
    <property type="match status" value="1"/>
</dbReference>
<feature type="region of interest" description="Disordered" evidence="7">
    <location>
        <begin position="195"/>
        <end position="214"/>
    </location>
</feature>
<dbReference type="PANTHER" id="PTHR43827:SF3">
    <property type="entry name" value="NADP-DEPENDENT OXIDOREDUCTASE DOMAIN-CONTAINING PROTEIN"/>
    <property type="match status" value="1"/>
</dbReference>
<evidence type="ECO:0000313" key="9">
    <source>
        <dbReference type="EMBL" id="KAF9477135.1"/>
    </source>
</evidence>
<dbReference type="InterPro" id="IPR023210">
    <property type="entry name" value="NADP_OxRdtase_dom"/>
</dbReference>
<feature type="binding site" evidence="5">
    <location>
        <position position="115"/>
    </location>
    <ligand>
        <name>substrate</name>
    </ligand>
</feature>
<sequence length="301" mass="33108">MTIQPVHSFTLLDGTTIPWIAWGNGSGNAQKTAVISGKLALESGLRHIDTAQIYRNEKETGEAIKQSSVPREDVYVTSKLSTRPDGAPVPFDEITASIQDSLDKLGFVPNLYLIHNPFVVEGGKLKAAWKVLEDLKDQGKLQSIGVSNFRPQDLEEILDGAKYKPVVNQIEYHPYVLTHLEPLLALQKKHGILTESYGPSRPSSDTPPAAARSNPISQVVGKKLDPTVVLLLWTRAQGVVVVTASGNPAHIKELGVIATLPEGLVTEEEVREIERVGRGVHFRYYTEHMEKDFPLPDLPSQ</sequence>
<comment type="caution">
    <text evidence="9">The sequence shown here is derived from an EMBL/GenBank/DDBJ whole genome shotgun (WGS) entry which is preliminary data.</text>
</comment>
<dbReference type="Proteomes" id="UP000807469">
    <property type="component" value="Unassembled WGS sequence"/>
</dbReference>
<keyword evidence="3" id="KW-0560">Oxidoreductase</keyword>
<organism evidence="9 10">
    <name type="scientific">Pholiota conissans</name>
    <dbReference type="NCBI Taxonomy" id="109636"/>
    <lineage>
        <taxon>Eukaryota</taxon>
        <taxon>Fungi</taxon>
        <taxon>Dikarya</taxon>
        <taxon>Basidiomycota</taxon>
        <taxon>Agaricomycotina</taxon>
        <taxon>Agaricomycetes</taxon>
        <taxon>Agaricomycetidae</taxon>
        <taxon>Agaricales</taxon>
        <taxon>Agaricineae</taxon>
        <taxon>Strophariaceae</taxon>
        <taxon>Pholiota</taxon>
    </lineage>
</organism>
<evidence type="ECO:0000256" key="4">
    <source>
        <dbReference type="PIRSR" id="PIRSR000097-1"/>
    </source>
</evidence>
<accession>A0A9P5YYS3</accession>
<comment type="similarity">
    <text evidence="1">Belongs to the aldo/keto reductase family.</text>
</comment>
<dbReference type="PRINTS" id="PR00069">
    <property type="entry name" value="ALDKETRDTASE"/>
</dbReference>
<dbReference type="PIRSF" id="PIRSF000097">
    <property type="entry name" value="AKR"/>
    <property type="match status" value="1"/>
</dbReference>
<name>A0A9P5YYS3_9AGAR</name>
<dbReference type="GO" id="GO:0016616">
    <property type="term" value="F:oxidoreductase activity, acting on the CH-OH group of donors, NAD or NADP as acceptor"/>
    <property type="evidence" value="ECO:0007669"/>
    <property type="project" value="UniProtKB-ARBA"/>
</dbReference>
<keyword evidence="10" id="KW-1185">Reference proteome</keyword>
<evidence type="ECO:0000256" key="6">
    <source>
        <dbReference type="PIRSR" id="PIRSR000097-3"/>
    </source>
</evidence>
<feature type="domain" description="NADP-dependent oxidoreductase" evidence="8">
    <location>
        <begin position="37"/>
        <end position="199"/>
    </location>
</feature>
<feature type="site" description="Lowers pKa of active site Tyr" evidence="6">
    <location>
        <position position="79"/>
    </location>
</feature>
<dbReference type="InterPro" id="IPR036812">
    <property type="entry name" value="NAD(P)_OxRdtase_dom_sf"/>
</dbReference>
<dbReference type="InterPro" id="IPR020471">
    <property type="entry name" value="AKR"/>
</dbReference>
<evidence type="ECO:0000256" key="2">
    <source>
        <dbReference type="ARBA" id="ARBA00022857"/>
    </source>
</evidence>
<protein>
    <submittedName>
        <fullName evidence="9">Conjugated polyketone reductase C1</fullName>
    </submittedName>
</protein>
<gene>
    <name evidence="9" type="ORF">BDN70DRAFT_907371</name>
</gene>
<reference evidence="9" key="1">
    <citation type="submission" date="2020-11" db="EMBL/GenBank/DDBJ databases">
        <authorList>
            <consortium name="DOE Joint Genome Institute"/>
            <person name="Ahrendt S."/>
            <person name="Riley R."/>
            <person name="Andreopoulos W."/>
            <person name="Labutti K."/>
            <person name="Pangilinan J."/>
            <person name="Ruiz-Duenas F.J."/>
            <person name="Barrasa J.M."/>
            <person name="Sanchez-Garcia M."/>
            <person name="Camarero S."/>
            <person name="Miyauchi S."/>
            <person name="Serrano A."/>
            <person name="Linde D."/>
            <person name="Babiker R."/>
            <person name="Drula E."/>
            <person name="Ayuso-Fernandez I."/>
            <person name="Pacheco R."/>
            <person name="Padilla G."/>
            <person name="Ferreira P."/>
            <person name="Barriuso J."/>
            <person name="Kellner H."/>
            <person name="Castanera R."/>
            <person name="Alfaro M."/>
            <person name="Ramirez L."/>
            <person name="Pisabarro A.G."/>
            <person name="Kuo A."/>
            <person name="Tritt A."/>
            <person name="Lipzen A."/>
            <person name="He G."/>
            <person name="Yan M."/>
            <person name="Ng V."/>
            <person name="Cullen D."/>
            <person name="Martin F."/>
            <person name="Rosso M.-N."/>
            <person name="Henrissat B."/>
            <person name="Hibbett D."/>
            <person name="Martinez A.T."/>
            <person name="Grigoriev I.V."/>
        </authorList>
    </citation>
    <scope>NUCLEOTIDE SEQUENCE</scope>
    <source>
        <strain evidence="9">CIRM-BRFM 674</strain>
    </source>
</reference>
<dbReference type="PANTHER" id="PTHR43827">
    <property type="entry name" value="2,5-DIKETO-D-GLUCONIC ACID REDUCTASE"/>
    <property type="match status" value="1"/>
</dbReference>
<feature type="active site" description="Proton donor" evidence="4">
    <location>
        <position position="54"/>
    </location>
</feature>
<dbReference type="Pfam" id="PF00248">
    <property type="entry name" value="Aldo_ket_red"/>
    <property type="match status" value="1"/>
</dbReference>
<evidence type="ECO:0000256" key="3">
    <source>
        <dbReference type="ARBA" id="ARBA00023002"/>
    </source>
</evidence>
<evidence type="ECO:0000259" key="8">
    <source>
        <dbReference type="Pfam" id="PF00248"/>
    </source>
</evidence>
<dbReference type="Gene3D" id="3.20.20.100">
    <property type="entry name" value="NADP-dependent oxidoreductase domain"/>
    <property type="match status" value="1"/>
</dbReference>
<evidence type="ECO:0000313" key="10">
    <source>
        <dbReference type="Proteomes" id="UP000807469"/>
    </source>
</evidence>